<feature type="chain" id="PRO_5013916653" description="G-protein coupled receptors family 2 profile 2 domain-containing protein" evidence="6">
    <location>
        <begin position="23"/>
        <end position="843"/>
    </location>
</feature>
<protein>
    <recommendedName>
        <fullName evidence="7">G-protein coupled receptors family 2 profile 2 domain-containing protein</fullName>
    </recommendedName>
</protein>
<feature type="signal peptide" evidence="6">
    <location>
        <begin position="1"/>
        <end position="22"/>
    </location>
</feature>
<dbReference type="EMBL" id="MRZV01000097">
    <property type="protein sequence ID" value="PIK58952.1"/>
    <property type="molecule type" value="Genomic_DNA"/>
</dbReference>
<keyword evidence="6" id="KW-0732">Signal</keyword>
<dbReference type="PRINTS" id="PR02001">
    <property type="entry name" value="GCR1CAMPR"/>
</dbReference>
<dbReference type="Gene3D" id="1.20.1070.10">
    <property type="entry name" value="Rhodopsin 7-helix transmembrane proteins"/>
    <property type="match status" value="1"/>
</dbReference>
<dbReference type="GO" id="GO:0007166">
    <property type="term" value="P:cell surface receptor signaling pathway"/>
    <property type="evidence" value="ECO:0007669"/>
    <property type="project" value="InterPro"/>
</dbReference>
<evidence type="ECO:0000256" key="4">
    <source>
        <dbReference type="ARBA" id="ARBA00023136"/>
    </source>
</evidence>
<evidence type="ECO:0000256" key="3">
    <source>
        <dbReference type="ARBA" id="ARBA00022989"/>
    </source>
</evidence>
<gene>
    <name evidence="8" type="ORF">BSL78_04119</name>
</gene>
<feature type="transmembrane region" description="Helical" evidence="5">
    <location>
        <begin position="783"/>
        <end position="804"/>
    </location>
</feature>
<keyword evidence="4 5" id="KW-0472">Membrane</keyword>
<evidence type="ECO:0000256" key="5">
    <source>
        <dbReference type="SAM" id="Phobius"/>
    </source>
</evidence>
<dbReference type="GO" id="GO:0004930">
    <property type="term" value="F:G protein-coupled receptor activity"/>
    <property type="evidence" value="ECO:0007669"/>
    <property type="project" value="InterPro"/>
</dbReference>
<sequence length="843" mass="96473">MQNALFWYVCLVATSVLLTGTAENITVWPLSEWTPPSLDLDLVPQFLPEDYCPKYTCSDYTTREYCKCDEYCRFYGDCCWGADGFNTSDEFPERYPSRENLRCQYIPGYSSSLFRYDHQLGYNVIGDCPRSTDQVLYNLCTSKPSDSEYVKAETIIPAVDKNGFVYRNIYCARCNGVKESDILMAEVNQYCDRCNGFRVLTLLPEHKIRLLEPDCALSTNFPNGSRLRDCSDVLIQECSESFKWTKEREMCKRYISPVFHENVFFKNSHCAICNEAHQYICINLEMTIRIYTHLDNATWDIGLSGQSSYVQKPSPEKFNKLPDKVDQKEIHFLQCPSDSPTDTFVELEIANNTHCPYYVKRIENCLLERMQIASATIPGVHFNLPWKVLNNSSTHDNPFFLVERVNLHIPEIVTKTHGIEYLTSYISHLLQQCSSTKIKVIHVCKNLSEDMSIMNCQNRYKFNTTKIIARGNVQEQLQILYPETSEYLSDISWFAFVYQVSNDDYTNFRYTTATGIEICTDSPHLQTTPSTVTTLFEYRSQGTRYSPVEVIFSSICVAISILCLTITLLTYCVFPELRNSFGITLMNFTGTLAIAQLLSHFVTDYVTSWNAVCHIAAFATHFFWLASFAWMNLLAWNLKSTFGKPTIQTGRGFTRRQSILYLSYGWVLPLIIVSVCGVLYYVPLDIPIKYGPVLQGQNCWIGNNWVVLSVVGGPLIAVIIINGVLFALTMRGIRKSRFIPNSTSQVNGRSKTIELLIYIKISILMGFTWLVVFLVQYDPSRTLIYITSIAFGLQGFLIMVFFALNQRVRSLWKKKLCSSNEIRSKQTTNQTKQDTGNVQSTSA</sequence>
<dbReference type="AlphaFoldDB" id="A0A2G8LFC5"/>
<feature type="transmembrane region" description="Helical" evidence="5">
    <location>
        <begin position="755"/>
        <end position="777"/>
    </location>
</feature>
<evidence type="ECO:0000256" key="6">
    <source>
        <dbReference type="SAM" id="SignalP"/>
    </source>
</evidence>
<dbReference type="PANTHER" id="PTHR45902:SF1">
    <property type="entry name" value="LATROPHILIN RECEPTOR-LIKE PROTEIN A"/>
    <property type="match status" value="1"/>
</dbReference>
<accession>A0A2G8LFC5</accession>
<dbReference type="GO" id="GO:0016020">
    <property type="term" value="C:membrane"/>
    <property type="evidence" value="ECO:0007669"/>
    <property type="project" value="UniProtKB-SubCell"/>
</dbReference>
<evidence type="ECO:0000256" key="2">
    <source>
        <dbReference type="ARBA" id="ARBA00022692"/>
    </source>
</evidence>
<evidence type="ECO:0000259" key="7">
    <source>
        <dbReference type="PROSITE" id="PS50261"/>
    </source>
</evidence>
<feature type="transmembrane region" description="Helical" evidence="5">
    <location>
        <begin position="615"/>
        <end position="638"/>
    </location>
</feature>
<dbReference type="Proteomes" id="UP000230750">
    <property type="component" value="Unassembled WGS sequence"/>
</dbReference>
<feature type="transmembrane region" description="Helical" evidence="5">
    <location>
        <begin position="581"/>
        <end position="603"/>
    </location>
</feature>
<feature type="domain" description="G-protein coupled receptors family 2 profile 2" evidence="7">
    <location>
        <begin position="549"/>
        <end position="806"/>
    </location>
</feature>
<dbReference type="SUPFAM" id="SSF81321">
    <property type="entry name" value="Family A G protein-coupled receptor-like"/>
    <property type="match status" value="1"/>
</dbReference>
<dbReference type="Pfam" id="PF00002">
    <property type="entry name" value="7tm_2"/>
    <property type="match status" value="1"/>
</dbReference>
<keyword evidence="9" id="KW-1185">Reference proteome</keyword>
<dbReference type="InterPro" id="IPR053231">
    <property type="entry name" value="GPCR_LN-TM7"/>
</dbReference>
<dbReference type="CDD" id="cd15039">
    <property type="entry name" value="7tmB3_Methuselah-like"/>
    <property type="match status" value="1"/>
</dbReference>
<comment type="caution">
    <text evidence="8">The sequence shown here is derived from an EMBL/GenBank/DDBJ whole genome shotgun (WGS) entry which is preliminary data.</text>
</comment>
<keyword evidence="2 5" id="KW-0812">Transmembrane</keyword>
<dbReference type="PANTHER" id="PTHR45902">
    <property type="entry name" value="LATROPHILIN RECEPTOR-LIKE PROTEIN A"/>
    <property type="match status" value="1"/>
</dbReference>
<proteinExistence type="predicted"/>
<evidence type="ECO:0000313" key="9">
    <source>
        <dbReference type="Proteomes" id="UP000230750"/>
    </source>
</evidence>
<name>A0A2G8LFC5_STIJA</name>
<dbReference type="InterPro" id="IPR017981">
    <property type="entry name" value="GPCR_2-like_7TM"/>
</dbReference>
<feature type="transmembrane region" description="Helical" evidence="5">
    <location>
        <begin position="659"/>
        <end position="682"/>
    </location>
</feature>
<keyword evidence="3 5" id="KW-1133">Transmembrane helix</keyword>
<dbReference type="InterPro" id="IPR000832">
    <property type="entry name" value="GPCR_2_secretin-like"/>
</dbReference>
<dbReference type="InterPro" id="IPR022343">
    <property type="entry name" value="GCR1-cAMP_receptor"/>
</dbReference>
<comment type="subcellular location">
    <subcellularLocation>
        <location evidence="1">Membrane</location>
        <topology evidence="1">Multi-pass membrane protein</topology>
    </subcellularLocation>
</comment>
<dbReference type="OrthoDB" id="6134459at2759"/>
<feature type="transmembrane region" description="Helical" evidence="5">
    <location>
        <begin position="702"/>
        <end position="728"/>
    </location>
</feature>
<evidence type="ECO:0000313" key="8">
    <source>
        <dbReference type="EMBL" id="PIK58952.1"/>
    </source>
</evidence>
<evidence type="ECO:0000256" key="1">
    <source>
        <dbReference type="ARBA" id="ARBA00004141"/>
    </source>
</evidence>
<feature type="transmembrane region" description="Helical" evidence="5">
    <location>
        <begin position="550"/>
        <end position="574"/>
    </location>
</feature>
<reference evidence="8 9" key="1">
    <citation type="journal article" date="2017" name="PLoS Biol.">
        <title>The sea cucumber genome provides insights into morphological evolution and visceral regeneration.</title>
        <authorList>
            <person name="Zhang X."/>
            <person name="Sun L."/>
            <person name="Yuan J."/>
            <person name="Sun Y."/>
            <person name="Gao Y."/>
            <person name="Zhang L."/>
            <person name="Li S."/>
            <person name="Dai H."/>
            <person name="Hamel J.F."/>
            <person name="Liu C."/>
            <person name="Yu Y."/>
            <person name="Liu S."/>
            <person name="Lin W."/>
            <person name="Guo K."/>
            <person name="Jin S."/>
            <person name="Xu P."/>
            <person name="Storey K.B."/>
            <person name="Huan P."/>
            <person name="Zhang T."/>
            <person name="Zhou Y."/>
            <person name="Zhang J."/>
            <person name="Lin C."/>
            <person name="Li X."/>
            <person name="Xing L."/>
            <person name="Huo D."/>
            <person name="Sun M."/>
            <person name="Wang L."/>
            <person name="Mercier A."/>
            <person name="Li F."/>
            <person name="Yang H."/>
            <person name="Xiang J."/>
        </authorList>
    </citation>
    <scope>NUCLEOTIDE SEQUENCE [LARGE SCALE GENOMIC DNA]</scope>
    <source>
        <strain evidence="8">Shaxun</strain>
        <tissue evidence="8">Muscle</tissue>
    </source>
</reference>
<dbReference type="PROSITE" id="PS50261">
    <property type="entry name" value="G_PROTEIN_RECEP_F2_4"/>
    <property type="match status" value="1"/>
</dbReference>
<organism evidence="8 9">
    <name type="scientific">Stichopus japonicus</name>
    <name type="common">Sea cucumber</name>
    <dbReference type="NCBI Taxonomy" id="307972"/>
    <lineage>
        <taxon>Eukaryota</taxon>
        <taxon>Metazoa</taxon>
        <taxon>Echinodermata</taxon>
        <taxon>Eleutherozoa</taxon>
        <taxon>Echinozoa</taxon>
        <taxon>Holothuroidea</taxon>
        <taxon>Aspidochirotacea</taxon>
        <taxon>Aspidochirotida</taxon>
        <taxon>Stichopodidae</taxon>
        <taxon>Apostichopus</taxon>
    </lineage>
</organism>